<gene>
    <name evidence="2" type="primary">82</name>
    <name evidence="2" type="ORF">PBI_GRAVY_82</name>
</gene>
<protein>
    <submittedName>
        <fullName evidence="2">Uncharacterized protein</fullName>
    </submittedName>
</protein>
<accession>A0A2P1JYA9</accession>
<feature type="transmembrane region" description="Helical" evidence="1">
    <location>
        <begin position="13"/>
        <end position="36"/>
    </location>
</feature>
<evidence type="ECO:0000313" key="2">
    <source>
        <dbReference type="EMBL" id="AVO25321.1"/>
    </source>
</evidence>
<organism evidence="2 3">
    <name type="scientific">Gordonia phage Gravy</name>
    <dbReference type="NCBI Taxonomy" id="2094133"/>
    <lineage>
        <taxon>Viruses</taxon>
        <taxon>Duplodnaviria</taxon>
        <taxon>Heunggongvirae</taxon>
        <taxon>Uroviricota</taxon>
        <taxon>Caudoviricetes</taxon>
        <taxon>Deejayvirinae</taxon>
        <taxon>Tanisvirus</taxon>
        <taxon>Tanisvirus tanis</taxon>
    </lineage>
</organism>
<proteinExistence type="predicted"/>
<reference evidence="2 3" key="1">
    <citation type="submission" date="2018-02" db="EMBL/GenBank/DDBJ databases">
        <authorList>
            <person name="Aull H.G."/>
            <person name="Garlena R.A."/>
            <person name="Russell D.A."/>
            <person name="Pop W.H."/>
            <person name="Jacobs-Sera D."/>
            <person name="Hatfull G.F."/>
        </authorList>
    </citation>
    <scope>NUCLEOTIDE SEQUENCE [LARGE SCALE GENOMIC DNA]</scope>
</reference>
<keyword evidence="1" id="KW-1133">Transmembrane helix</keyword>
<dbReference type="EMBL" id="MG962368">
    <property type="protein sequence ID" value="AVO25321.1"/>
    <property type="molecule type" value="Genomic_DNA"/>
</dbReference>
<name>A0A2P1JYA9_9CAUD</name>
<evidence type="ECO:0000313" key="3">
    <source>
        <dbReference type="Proteomes" id="UP000240261"/>
    </source>
</evidence>
<sequence length="52" mass="6045">MQYVVDLERVRDIAVAIPCAAIFTVTCLPFLIVVVARDEYKHGVRKRQKEQR</sequence>
<dbReference type="Proteomes" id="UP000240261">
    <property type="component" value="Segment"/>
</dbReference>
<keyword evidence="1" id="KW-0472">Membrane</keyword>
<evidence type="ECO:0000256" key="1">
    <source>
        <dbReference type="SAM" id="Phobius"/>
    </source>
</evidence>
<keyword evidence="1" id="KW-0812">Transmembrane</keyword>